<name>A0ABV3L1M1_9RHOB</name>
<comment type="caution">
    <text evidence="1">The sequence shown here is derived from an EMBL/GenBank/DDBJ whole genome shotgun (WGS) entry which is preliminary data.</text>
</comment>
<reference evidence="1 2" key="1">
    <citation type="submission" date="2024-07" db="EMBL/GenBank/DDBJ databases">
        <authorList>
            <person name="Kang M."/>
        </authorList>
    </citation>
    <scope>NUCLEOTIDE SEQUENCE [LARGE SCALE GENOMIC DNA]</scope>
    <source>
        <strain evidence="1 2">DFM31</strain>
    </source>
</reference>
<evidence type="ECO:0000313" key="1">
    <source>
        <dbReference type="EMBL" id="MEV8465444.1"/>
    </source>
</evidence>
<dbReference type="Pfam" id="PF11367">
    <property type="entry name" value="Tail_completion_gp17"/>
    <property type="match status" value="1"/>
</dbReference>
<dbReference type="Gene3D" id="3.30.2000.30">
    <property type="match status" value="1"/>
</dbReference>
<dbReference type="InterPro" id="IPR021508">
    <property type="entry name" value="Gp17-like"/>
</dbReference>
<protein>
    <submittedName>
        <fullName evidence="1">DUF3168 domain-containing protein</fullName>
    </submittedName>
</protein>
<dbReference type="InterPro" id="IPR053745">
    <property type="entry name" value="Viral_Tail_Comp_sf"/>
</dbReference>
<accession>A0ABV3L1M1</accession>
<dbReference type="EMBL" id="JBFBVU010000001">
    <property type="protein sequence ID" value="MEV8465444.1"/>
    <property type="molecule type" value="Genomic_DNA"/>
</dbReference>
<proteinExistence type="predicted"/>
<organism evidence="1 2">
    <name type="scientific">Meridianimarinicoccus marinus</name>
    <dbReference type="NCBI Taxonomy" id="3231483"/>
    <lineage>
        <taxon>Bacteria</taxon>
        <taxon>Pseudomonadati</taxon>
        <taxon>Pseudomonadota</taxon>
        <taxon>Alphaproteobacteria</taxon>
        <taxon>Rhodobacterales</taxon>
        <taxon>Paracoccaceae</taxon>
        <taxon>Meridianimarinicoccus</taxon>
    </lineage>
</organism>
<sequence>MSYATAPALQAAIYGHLTADAVLAALVGPAIFDAPPGEGALPPTYVLLGDEEARDRSDKGARATMYRLTLSVVTDAAGFHHAKRVAAAVDAALTGATLTMGSGHLVALTFERARARRTRNASGRRIDLRFRALVDETP</sequence>
<keyword evidence="2" id="KW-1185">Reference proteome</keyword>
<evidence type="ECO:0000313" key="2">
    <source>
        <dbReference type="Proteomes" id="UP001553161"/>
    </source>
</evidence>
<dbReference type="Proteomes" id="UP001553161">
    <property type="component" value="Unassembled WGS sequence"/>
</dbReference>
<gene>
    <name evidence="1" type="ORF">AB0T83_01430</name>
</gene>
<dbReference type="RefSeq" id="WP_366190919.1">
    <property type="nucleotide sequence ID" value="NZ_JBFBVU010000001.1"/>
</dbReference>